<proteinExistence type="predicted"/>
<feature type="transmembrane region" description="Helical" evidence="1">
    <location>
        <begin position="12"/>
        <end position="29"/>
    </location>
</feature>
<dbReference type="RefSeq" id="WP_058723416.1">
    <property type="nucleotide sequence ID" value="NZ_LMUA01000016.1"/>
</dbReference>
<organism evidence="2 3">
    <name type="scientific">Ruthenibacterium lactatiformans</name>
    <dbReference type="NCBI Taxonomy" id="1550024"/>
    <lineage>
        <taxon>Bacteria</taxon>
        <taxon>Bacillati</taxon>
        <taxon>Bacillota</taxon>
        <taxon>Clostridia</taxon>
        <taxon>Eubacteriales</taxon>
        <taxon>Oscillospiraceae</taxon>
        <taxon>Ruthenibacterium</taxon>
    </lineage>
</organism>
<feature type="transmembrane region" description="Helical" evidence="1">
    <location>
        <begin position="108"/>
        <end position="133"/>
    </location>
</feature>
<dbReference type="EMBL" id="LMUA01000016">
    <property type="protein sequence ID" value="KUE75760.1"/>
    <property type="molecule type" value="Genomic_DNA"/>
</dbReference>
<keyword evidence="1" id="KW-0472">Membrane</keyword>
<sequence length="135" mass="14596">MKKEERARMRRLARWLLPPVLLCAGYALWVGLTGRGPACPIHAALGLWCPLCGASRMGLALLRLDLPGALRANAVLLALLLPGTIWGAVHAVRYVRTGDGSVRRWERALLWGAVGVLLAGGVLRNLPAFAFFAPH</sequence>
<accession>A0A0W7TPJ3</accession>
<dbReference type="Proteomes" id="UP000053433">
    <property type="component" value="Unassembled WGS sequence"/>
</dbReference>
<dbReference type="AlphaFoldDB" id="A0A0W7TPJ3"/>
<keyword evidence="1" id="KW-1133">Transmembrane helix</keyword>
<keyword evidence="1" id="KW-0812">Transmembrane</keyword>
<protein>
    <recommendedName>
        <fullName evidence="4">DUF2752 domain-containing protein</fullName>
    </recommendedName>
</protein>
<feature type="transmembrane region" description="Helical" evidence="1">
    <location>
        <begin position="74"/>
        <end position="96"/>
    </location>
</feature>
<dbReference type="Pfam" id="PF10825">
    <property type="entry name" value="DUF2752"/>
    <property type="match status" value="1"/>
</dbReference>
<evidence type="ECO:0000256" key="1">
    <source>
        <dbReference type="SAM" id="Phobius"/>
    </source>
</evidence>
<evidence type="ECO:0000313" key="2">
    <source>
        <dbReference type="EMBL" id="KUE75760.1"/>
    </source>
</evidence>
<gene>
    <name evidence="2" type="ORF">ASJ35_12000</name>
</gene>
<dbReference type="InterPro" id="IPR021215">
    <property type="entry name" value="DUF2752"/>
</dbReference>
<name>A0A0W7TPJ3_9FIRM</name>
<comment type="caution">
    <text evidence="2">The sequence shown here is derived from an EMBL/GenBank/DDBJ whole genome shotgun (WGS) entry which is preliminary data.</text>
</comment>
<reference evidence="2 3" key="1">
    <citation type="submission" date="2015-10" db="EMBL/GenBank/DDBJ databases">
        <title>A novel member of the family Ruminococcaceae isolated from human faeces.</title>
        <authorList>
            <person name="Shkoporov A.N."/>
            <person name="Chaplin A.V."/>
            <person name="Motuzova O.V."/>
            <person name="Kafarskaia L.I."/>
            <person name="Efimov B.A."/>
        </authorList>
    </citation>
    <scope>NUCLEOTIDE SEQUENCE [LARGE SCALE GENOMIC DNA]</scope>
    <source>
        <strain evidence="2 3">668</strain>
    </source>
</reference>
<evidence type="ECO:0008006" key="4">
    <source>
        <dbReference type="Google" id="ProtNLM"/>
    </source>
</evidence>
<evidence type="ECO:0000313" key="3">
    <source>
        <dbReference type="Proteomes" id="UP000053433"/>
    </source>
</evidence>